<dbReference type="EMBL" id="KZ613948">
    <property type="protein sequence ID" value="PMD38458.1"/>
    <property type="molecule type" value="Genomic_DNA"/>
</dbReference>
<evidence type="ECO:0000259" key="8">
    <source>
        <dbReference type="PROSITE" id="PS50048"/>
    </source>
</evidence>
<feature type="domain" description="Zn(2)-C6 fungal-type" evidence="8">
    <location>
        <begin position="26"/>
        <end position="55"/>
    </location>
</feature>
<dbReference type="GO" id="GO:0003677">
    <property type="term" value="F:DNA binding"/>
    <property type="evidence" value="ECO:0007669"/>
    <property type="project" value="UniProtKB-KW"/>
</dbReference>
<dbReference type="PROSITE" id="PS00463">
    <property type="entry name" value="ZN2_CY6_FUNGAL_1"/>
    <property type="match status" value="1"/>
</dbReference>
<feature type="compositionally biased region" description="Basic and acidic residues" evidence="7">
    <location>
        <begin position="91"/>
        <end position="101"/>
    </location>
</feature>
<dbReference type="InterPro" id="IPR007219">
    <property type="entry name" value="XnlR_reg_dom"/>
</dbReference>
<dbReference type="OrthoDB" id="4064873at2759"/>
<gene>
    <name evidence="9" type="ORF">L207DRAFT_514362</name>
</gene>
<keyword evidence="1" id="KW-0479">Metal-binding</keyword>
<dbReference type="InterPro" id="IPR036864">
    <property type="entry name" value="Zn2-C6_fun-type_DNA-bd_sf"/>
</dbReference>
<evidence type="ECO:0000256" key="6">
    <source>
        <dbReference type="ARBA" id="ARBA00023242"/>
    </source>
</evidence>
<keyword evidence="3" id="KW-0805">Transcription regulation</keyword>
<dbReference type="Pfam" id="PF00172">
    <property type="entry name" value="Zn_clus"/>
    <property type="match status" value="1"/>
</dbReference>
<feature type="region of interest" description="Disordered" evidence="7">
    <location>
        <begin position="64"/>
        <end position="111"/>
    </location>
</feature>
<dbReference type="PROSITE" id="PS50048">
    <property type="entry name" value="ZN2_CY6_FUNGAL_2"/>
    <property type="match status" value="1"/>
</dbReference>
<evidence type="ECO:0000313" key="10">
    <source>
        <dbReference type="Proteomes" id="UP000235786"/>
    </source>
</evidence>
<dbReference type="CDD" id="cd00067">
    <property type="entry name" value="GAL4"/>
    <property type="match status" value="1"/>
</dbReference>
<dbReference type="GO" id="GO:0006351">
    <property type="term" value="P:DNA-templated transcription"/>
    <property type="evidence" value="ECO:0007669"/>
    <property type="project" value="InterPro"/>
</dbReference>
<keyword evidence="4" id="KW-0238">DNA-binding</keyword>
<keyword evidence="2" id="KW-0862">Zinc</keyword>
<dbReference type="SMART" id="SM00066">
    <property type="entry name" value="GAL4"/>
    <property type="match status" value="1"/>
</dbReference>
<accession>A0A2J6RIW7</accession>
<dbReference type="InterPro" id="IPR001138">
    <property type="entry name" value="Zn2Cys6_DnaBD"/>
</dbReference>
<dbReference type="Pfam" id="PF04082">
    <property type="entry name" value="Fungal_trans"/>
    <property type="match status" value="1"/>
</dbReference>
<dbReference type="GO" id="GO:0000981">
    <property type="term" value="F:DNA-binding transcription factor activity, RNA polymerase II-specific"/>
    <property type="evidence" value="ECO:0007669"/>
    <property type="project" value="InterPro"/>
</dbReference>
<keyword evidence="5" id="KW-0804">Transcription</keyword>
<evidence type="ECO:0000256" key="4">
    <source>
        <dbReference type="ARBA" id="ARBA00023125"/>
    </source>
</evidence>
<organism evidence="9 10">
    <name type="scientific">Hyaloscypha variabilis (strain UAMH 11265 / GT02V1 / F)</name>
    <name type="common">Meliniomyces variabilis</name>
    <dbReference type="NCBI Taxonomy" id="1149755"/>
    <lineage>
        <taxon>Eukaryota</taxon>
        <taxon>Fungi</taxon>
        <taxon>Dikarya</taxon>
        <taxon>Ascomycota</taxon>
        <taxon>Pezizomycotina</taxon>
        <taxon>Leotiomycetes</taxon>
        <taxon>Helotiales</taxon>
        <taxon>Hyaloscyphaceae</taxon>
        <taxon>Hyaloscypha</taxon>
        <taxon>Hyaloscypha variabilis</taxon>
    </lineage>
</organism>
<feature type="region of interest" description="Disordered" evidence="7">
    <location>
        <begin position="1"/>
        <end position="26"/>
    </location>
</feature>
<feature type="compositionally biased region" description="Polar residues" evidence="7">
    <location>
        <begin position="1"/>
        <end position="14"/>
    </location>
</feature>
<proteinExistence type="predicted"/>
<keyword evidence="10" id="KW-1185">Reference proteome</keyword>
<dbReference type="PANTHER" id="PTHR31779:SF3">
    <property type="entry name" value="PROTEIN RDR1"/>
    <property type="match status" value="1"/>
</dbReference>
<dbReference type="GO" id="GO:0009410">
    <property type="term" value="P:response to xenobiotic stimulus"/>
    <property type="evidence" value="ECO:0007669"/>
    <property type="project" value="TreeGrafter"/>
</dbReference>
<feature type="compositionally biased region" description="Polar residues" evidence="7">
    <location>
        <begin position="72"/>
        <end position="83"/>
    </location>
</feature>
<dbReference type="Gene3D" id="4.10.240.10">
    <property type="entry name" value="Zn(2)-C6 fungal-type DNA-binding domain"/>
    <property type="match status" value="1"/>
</dbReference>
<dbReference type="InterPro" id="IPR052478">
    <property type="entry name" value="Metabolite_Synth_Reg"/>
</dbReference>
<dbReference type="GO" id="GO:0008270">
    <property type="term" value="F:zinc ion binding"/>
    <property type="evidence" value="ECO:0007669"/>
    <property type="project" value="InterPro"/>
</dbReference>
<evidence type="ECO:0000256" key="1">
    <source>
        <dbReference type="ARBA" id="ARBA00022723"/>
    </source>
</evidence>
<dbReference type="Proteomes" id="UP000235786">
    <property type="component" value="Unassembled WGS sequence"/>
</dbReference>
<evidence type="ECO:0000313" key="9">
    <source>
        <dbReference type="EMBL" id="PMD38458.1"/>
    </source>
</evidence>
<name>A0A2J6RIW7_HYAVF</name>
<dbReference type="PANTHER" id="PTHR31779">
    <property type="entry name" value="2-NITROPROPANE DIOXYGENASE FAMILY, PUTATIVE (AFU_ORTHOLOGUE AFUA_2G17430)-RELATED"/>
    <property type="match status" value="1"/>
</dbReference>
<dbReference type="SMART" id="SM00906">
    <property type="entry name" value="Fungal_trans"/>
    <property type="match status" value="1"/>
</dbReference>
<evidence type="ECO:0000256" key="5">
    <source>
        <dbReference type="ARBA" id="ARBA00023163"/>
    </source>
</evidence>
<reference evidence="9 10" key="1">
    <citation type="submission" date="2016-04" db="EMBL/GenBank/DDBJ databases">
        <title>A degradative enzymes factory behind the ericoid mycorrhizal symbiosis.</title>
        <authorList>
            <consortium name="DOE Joint Genome Institute"/>
            <person name="Martino E."/>
            <person name="Morin E."/>
            <person name="Grelet G."/>
            <person name="Kuo A."/>
            <person name="Kohler A."/>
            <person name="Daghino S."/>
            <person name="Barry K."/>
            <person name="Choi C."/>
            <person name="Cichocki N."/>
            <person name="Clum A."/>
            <person name="Copeland A."/>
            <person name="Hainaut M."/>
            <person name="Haridas S."/>
            <person name="Labutti K."/>
            <person name="Lindquist E."/>
            <person name="Lipzen A."/>
            <person name="Khouja H.-R."/>
            <person name="Murat C."/>
            <person name="Ohm R."/>
            <person name="Olson A."/>
            <person name="Spatafora J."/>
            <person name="Veneault-Fourrey C."/>
            <person name="Henrissat B."/>
            <person name="Grigoriev I."/>
            <person name="Martin F."/>
            <person name="Perotto S."/>
        </authorList>
    </citation>
    <scope>NUCLEOTIDE SEQUENCE [LARGE SCALE GENOMIC DNA]</scope>
    <source>
        <strain evidence="9 10">F</strain>
    </source>
</reference>
<protein>
    <recommendedName>
        <fullName evidence="8">Zn(2)-C6 fungal-type domain-containing protein</fullName>
    </recommendedName>
</protein>
<sequence length="582" mass="64813">MSQSVFTAKQNDAQPSPRKRQRARKACIPCRQRKRKCDVQFPCSACSTYGYQCQYPTDDGPSAPFVDKSHASHVSSNSPTSAFGHSPNKAAKIERPQRDETPESPESAVDQGILDPVKARYMGLHSVMAFPRNLGLEFQSANPPRVHSFAWNCGIRPEENGSSHINLKDLISREESNGYLKVYFETVHPVFGILDQEIFSRTADQFWSEATGHSAFEAILAGVIALGSFFSATLGHPRELEIVQHAKSILEDPVISRRVSIDQVSAWVLRTLYLRSTTRPHMAWLASNIAMHLAEATGLHHETDAVVLTTTDPSSQFVPNESGREQARRLFWSAWMANSMISYEYGRSSTSLNNITCKQPSLIKGDYTSLLISLGQLIPRESLDGGPDLQHTLPKIQQIPDDHPFISTSKADLTMSLYRHHRLLKRPTEKREILQIISIGNVATQAAYQLAQENKFWWNVLCTVFQYVCVLLAIDTSESLAQVQNAMCTLENIAGQLQTHVSTEAVNTLKILLRDSMTKKKQQVQLLEAADSDLAANMGTEAGEMVNVDINWDALLDPWYVPTLLPQEFSIGAGPAAFYPTV</sequence>
<evidence type="ECO:0000256" key="3">
    <source>
        <dbReference type="ARBA" id="ARBA00023015"/>
    </source>
</evidence>
<evidence type="ECO:0000256" key="2">
    <source>
        <dbReference type="ARBA" id="ARBA00022833"/>
    </source>
</evidence>
<dbReference type="CDD" id="cd12148">
    <property type="entry name" value="fungal_TF_MHR"/>
    <property type="match status" value="1"/>
</dbReference>
<keyword evidence="6" id="KW-0539">Nucleus</keyword>
<dbReference type="AlphaFoldDB" id="A0A2J6RIW7"/>
<evidence type="ECO:0000256" key="7">
    <source>
        <dbReference type="SAM" id="MobiDB-lite"/>
    </source>
</evidence>
<dbReference type="SUPFAM" id="SSF57701">
    <property type="entry name" value="Zn2/Cys6 DNA-binding domain"/>
    <property type="match status" value="1"/>
</dbReference>
<feature type="compositionally biased region" description="Basic residues" evidence="7">
    <location>
        <begin position="17"/>
        <end position="26"/>
    </location>
</feature>